<dbReference type="STRING" id="1344416.A0A139AN96"/>
<dbReference type="GO" id="GO:0046578">
    <property type="term" value="P:regulation of Ras protein signal transduction"/>
    <property type="evidence" value="ECO:0007669"/>
    <property type="project" value="TreeGrafter"/>
</dbReference>
<dbReference type="InterPro" id="IPR008914">
    <property type="entry name" value="PEBP"/>
</dbReference>
<dbReference type="EMBL" id="KQ965743">
    <property type="protein sequence ID" value="KXS18178.1"/>
    <property type="molecule type" value="Genomic_DNA"/>
</dbReference>
<dbReference type="GO" id="GO:0030414">
    <property type="term" value="F:peptidase inhibitor activity"/>
    <property type="evidence" value="ECO:0007669"/>
    <property type="project" value="TreeGrafter"/>
</dbReference>
<dbReference type="Pfam" id="PF01161">
    <property type="entry name" value="PBP"/>
    <property type="match status" value="1"/>
</dbReference>
<keyword evidence="2" id="KW-1185">Reference proteome</keyword>
<proteinExistence type="predicted"/>
<organism evidence="1 2">
    <name type="scientific">Gonapodya prolifera (strain JEL478)</name>
    <name type="common">Monoblepharis prolifera</name>
    <dbReference type="NCBI Taxonomy" id="1344416"/>
    <lineage>
        <taxon>Eukaryota</taxon>
        <taxon>Fungi</taxon>
        <taxon>Fungi incertae sedis</taxon>
        <taxon>Chytridiomycota</taxon>
        <taxon>Chytridiomycota incertae sedis</taxon>
        <taxon>Monoblepharidomycetes</taxon>
        <taxon>Monoblepharidales</taxon>
        <taxon>Gonapodyaceae</taxon>
        <taxon>Gonapodya</taxon>
    </lineage>
</organism>
<accession>A0A139AN96</accession>
<dbReference type="Gene3D" id="3.90.280.10">
    <property type="entry name" value="PEBP-like"/>
    <property type="match status" value="1"/>
</dbReference>
<dbReference type="OMA" id="QEVICYE"/>
<evidence type="ECO:0000313" key="1">
    <source>
        <dbReference type="EMBL" id="KXS18178.1"/>
    </source>
</evidence>
<protein>
    <submittedName>
        <fullName evidence="1">PEBP-like protein</fullName>
    </submittedName>
</protein>
<gene>
    <name evidence="1" type="ORF">M427DRAFT_67986</name>
</gene>
<dbReference type="InterPro" id="IPR036610">
    <property type="entry name" value="PEBP-like_sf"/>
</dbReference>
<dbReference type="CDD" id="cd00866">
    <property type="entry name" value="PEBP_euk"/>
    <property type="match status" value="1"/>
</dbReference>
<dbReference type="AlphaFoldDB" id="A0A139AN96"/>
<sequence>MSQFPKVKTAFQESGIIPDVIGDITPTIDLSIKYSEKIQATLGNELSPTDTQSAPHIILNDPHGSSSTRYVLAMVDPDAPSRESPSNAQYVHWVTEMAGSGTKPTVKRDLVQYMGPAPPSGTGFHRYVFLLYRHEGKVHFKSEPPKDRKNFNVAKWSQENGIGDPVGGEFYVAKT</sequence>
<dbReference type="GO" id="GO:0005543">
    <property type="term" value="F:phospholipid binding"/>
    <property type="evidence" value="ECO:0007669"/>
    <property type="project" value="TreeGrafter"/>
</dbReference>
<dbReference type="OrthoDB" id="2506647at2759"/>
<dbReference type="Proteomes" id="UP000070544">
    <property type="component" value="Unassembled WGS sequence"/>
</dbReference>
<reference evidence="1 2" key="1">
    <citation type="journal article" date="2015" name="Genome Biol. Evol.">
        <title>Phylogenomic analyses indicate that early fungi evolved digesting cell walls of algal ancestors of land plants.</title>
        <authorList>
            <person name="Chang Y."/>
            <person name="Wang S."/>
            <person name="Sekimoto S."/>
            <person name="Aerts A.L."/>
            <person name="Choi C."/>
            <person name="Clum A."/>
            <person name="LaButti K.M."/>
            <person name="Lindquist E.A."/>
            <person name="Yee Ngan C."/>
            <person name="Ohm R.A."/>
            <person name="Salamov A.A."/>
            <person name="Grigoriev I.V."/>
            <person name="Spatafora J.W."/>
            <person name="Berbee M.L."/>
        </authorList>
    </citation>
    <scope>NUCLEOTIDE SEQUENCE [LARGE SCALE GENOMIC DNA]</scope>
    <source>
        <strain evidence="1 2">JEL478</strain>
    </source>
</reference>
<name>A0A139AN96_GONPJ</name>
<dbReference type="InterPro" id="IPR035810">
    <property type="entry name" value="PEBP_euk"/>
</dbReference>
<dbReference type="SUPFAM" id="SSF49777">
    <property type="entry name" value="PEBP-like"/>
    <property type="match status" value="1"/>
</dbReference>
<evidence type="ECO:0000313" key="2">
    <source>
        <dbReference type="Proteomes" id="UP000070544"/>
    </source>
</evidence>
<dbReference type="PANTHER" id="PTHR11362:SF148">
    <property type="entry name" value="CARBOXYPEPTIDASE Y INHIBITOR"/>
    <property type="match status" value="1"/>
</dbReference>
<dbReference type="GO" id="GO:0030162">
    <property type="term" value="P:regulation of proteolysis"/>
    <property type="evidence" value="ECO:0007669"/>
    <property type="project" value="TreeGrafter"/>
</dbReference>
<dbReference type="PANTHER" id="PTHR11362">
    <property type="entry name" value="PHOSPHATIDYLETHANOLAMINE-BINDING PROTEIN"/>
    <property type="match status" value="1"/>
</dbReference>